<gene>
    <name evidence="5" type="ORF">GCM10017591_18420</name>
</gene>
<reference evidence="5" key="1">
    <citation type="journal article" date="2014" name="Int. J. Syst. Evol. Microbiol.">
        <title>Complete genome sequence of Corynebacterium casei LMG S-19264T (=DSM 44701T), isolated from a smear-ripened cheese.</title>
        <authorList>
            <consortium name="US DOE Joint Genome Institute (JGI-PGF)"/>
            <person name="Walter F."/>
            <person name="Albersmeier A."/>
            <person name="Kalinowski J."/>
            <person name="Ruckert C."/>
        </authorList>
    </citation>
    <scope>NUCLEOTIDE SEQUENCE</scope>
    <source>
        <strain evidence="5">VKM Ac-1940</strain>
    </source>
</reference>
<sequence length="206" mass="22665">MAASPPPTMAAETERGRAKSERYDALRREAARLFAEHGFDGVSLEDIGAAVGISGPGVYRHFTSKRALLGAIMLHASEDLLDSGREVLEADADAVTHLRSLVDFHVDFAVRCADLIRVHDRDLSRLSDDDRHRVRLLQREYVDLWTSVLTRLHPGRGDDEHRVRAHAGFGLINSTSHSMSARRDASPDAAVRRILADMAVAALLAP</sequence>
<evidence type="ECO:0000256" key="2">
    <source>
        <dbReference type="PROSITE-ProRule" id="PRU00335"/>
    </source>
</evidence>
<dbReference type="GO" id="GO:0000976">
    <property type="term" value="F:transcription cis-regulatory region binding"/>
    <property type="evidence" value="ECO:0007669"/>
    <property type="project" value="TreeGrafter"/>
</dbReference>
<evidence type="ECO:0000256" key="3">
    <source>
        <dbReference type="SAM" id="MobiDB-lite"/>
    </source>
</evidence>
<dbReference type="InterPro" id="IPR050109">
    <property type="entry name" value="HTH-type_TetR-like_transc_reg"/>
</dbReference>
<dbReference type="PROSITE" id="PS50977">
    <property type="entry name" value="HTH_TETR_2"/>
    <property type="match status" value="1"/>
</dbReference>
<dbReference type="Gene3D" id="1.10.10.60">
    <property type="entry name" value="Homeodomain-like"/>
    <property type="match status" value="1"/>
</dbReference>
<dbReference type="SUPFAM" id="SSF48498">
    <property type="entry name" value="Tetracyclin repressor-like, C-terminal domain"/>
    <property type="match status" value="1"/>
</dbReference>
<name>A0A9W6HN28_9MICO</name>
<protein>
    <submittedName>
        <fullName evidence="5">TetR family transcriptional regulator</fullName>
    </submittedName>
</protein>
<evidence type="ECO:0000256" key="1">
    <source>
        <dbReference type="ARBA" id="ARBA00023125"/>
    </source>
</evidence>
<evidence type="ECO:0000313" key="6">
    <source>
        <dbReference type="Proteomes" id="UP001142291"/>
    </source>
</evidence>
<dbReference type="GO" id="GO:0003700">
    <property type="term" value="F:DNA-binding transcription factor activity"/>
    <property type="evidence" value="ECO:0007669"/>
    <property type="project" value="TreeGrafter"/>
</dbReference>
<dbReference type="EMBL" id="BSER01000009">
    <property type="protein sequence ID" value="GLJ95779.1"/>
    <property type="molecule type" value="Genomic_DNA"/>
</dbReference>
<dbReference type="PROSITE" id="PS01081">
    <property type="entry name" value="HTH_TETR_1"/>
    <property type="match status" value="1"/>
</dbReference>
<dbReference type="Gene3D" id="1.10.357.10">
    <property type="entry name" value="Tetracycline Repressor, domain 2"/>
    <property type="match status" value="1"/>
</dbReference>
<organism evidence="5 6">
    <name type="scientific">Microbacterium dextranolyticum</name>
    <dbReference type="NCBI Taxonomy" id="36806"/>
    <lineage>
        <taxon>Bacteria</taxon>
        <taxon>Bacillati</taxon>
        <taxon>Actinomycetota</taxon>
        <taxon>Actinomycetes</taxon>
        <taxon>Micrococcales</taxon>
        <taxon>Microbacteriaceae</taxon>
        <taxon>Microbacterium</taxon>
    </lineage>
</organism>
<dbReference type="InterPro" id="IPR041490">
    <property type="entry name" value="KstR2_TetR_C"/>
</dbReference>
<reference evidence="5" key="2">
    <citation type="submission" date="2023-01" db="EMBL/GenBank/DDBJ databases">
        <authorList>
            <person name="Sun Q."/>
            <person name="Evtushenko L."/>
        </authorList>
    </citation>
    <scope>NUCLEOTIDE SEQUENCE</scope>
    <source>
        <strain evidence="5">VKM Ac-1940</strain>
    </source>
</reference>
<dbReference type="InterPro" id="IPR023772">
    <property type="entry name" value="DNA-bd_HTH_TetR-type_CS"/>
</dbReference>
<comment type="caution">
    <text evidence="5">The sequence shown here is derived from an EMBL/GenBank/DDBJ whole genome shotgun (WGS) entry which is preliminary data.</text>
</comment>
<dbReference type="RefSeq" id="WP_271202541.1">
    <property type="nucleotide sequence ID" value="NZ_BAAAUR010000001.1"/>
</dbReference>
<dbReference type="PRINTS" id="PR00455">
    <property type="entry name" value="HTHTETR"/>
</dbReference>
<evidence type="ECO:0000313" key="5">
    <source>
        <dbReference type="EMBL" id="GLJ95779.1"/>
    </source>
</evidence>
<evidence type="ECO:0000259" key="4">
    <source>
        <dbReference type="PROSITE" id="PS50977"/>
    </source>
</evidence>
<proteinExistence type="predicted"/>
<dbReference type="InterPro" id="IPR009057">
    <property type="entry name" value="Homeodomain-like_sf"/>
</dbReference>
<dbReference type="Proteomes" id="UP001142291">
    <property type="component" value="Unassembled WGS sequence"/>
</dbReference>
<dbReference type="SUPFAM" id="SSF46689">
    <property type="entry name" value="Homeodomain-like"/>
    <property type="match status" value="1"/>
</dbReference>
<dbReference type="PANTHER" id="PTHR30055">
    <property type="entry name" value="HTH-TYPE TRANSCRIPTIONAL REGULATOR RUTR"/>
    <property type="match status" value="1"/>
</dbReference>
<dbReference type="InterPro" id="IPR001647">
    <property type="entry name" value="HTH_TetR"/>
</dbReference>
<dbReference type="Pfam" id="PF17932">
    <property type="entry name" value="TetR_C_24"/>
    <property type="match status" value="1"/>
</dbReference>
<keyword evidence="1 2" id="KW-0238">DNA-binding</keyword>
<feature type="DNA-binding region" description="H-T-H motif" evidence="2">
    <location>
        <begin position="43"/>
        <end position="62"/>
    </location>
</feature>
<dbReference type="AlphaFoldDB" id="A0A9W6HN28"/>
<dbReference type="Pfam" id="PF00440">
    <property type="entry name" value="TetR_N"/>
    <property type="match status" value="1"/>
</dbReference>
<dbReference type="PANTHER" id="PTHR30055:SF237">
    <property type="entry name" value="TRANSCRIPTIONAL REPRESSOR MCE3R"/>
    <property type="match status" value="1"/>
</dbReference>
<keyword evidence="6" id="KW-1185">Reference proteome</keyword>
<feature type="region of interest" description="Disordered" evidence="3">
    <location>
        <begin position="1"/>
        <end position="20"/>
    </location>
</feature>
<feature type="domain" description="HTH tetR-type" evidence="4">
    <location>
        <begin position="20"/>
        <end position="80"/>
    </location>
</feature>
<dbReference type="InterPro" id="IPR036271">
    <property type="entry name" value="Tet_transcr_reg_TetR-rel_C_sf"/>
</dbReference>
<accession>A0A9W6HN28</accession>